<dbReference type="PANTHER" id="PTHR43330:SF27">
    <property type="entry name" value="METHIONINE AMINOPEPTIDASE"/>
    <property type="match status" value="1"/>
</dbReference>
<dbReference type="GO" id="GO:0004239">
    <property type="term" value="F:initiator methionyl aminopeptidase activity"/>
    <property type="evidence" value="ECO:0007669"/>
    <property type="project" value="UniProtKB-UniRule"/>
</dbReference>
<evidence type="ECO:0000256" key="3">
    <source>
        <dbReference type="ARBA" id="ARBA00022670"/>
    </source>
</evidence>
<evidence type="ECO:0000256" key="6">
    <source>
        <dbReference type="HAMAP-Rule" id="MF_01974"/>
    </source>
</evidence>
<evidence type="ECO:0000256" key="1">
    <source>
        <dbReference type="ARBA" id="ARBA00002521"/>
    </source>
</evidence>
<evidence type="ECO:0000256" key="4">
    <source>
        <dbReference type="ARBA" id="ARBA00022723"/>
    </source>
</evidence>
<dbReference type="PRINTS" id="PR00599">
    <property type="entry name" value="MAPEPTIDASE"/>
</dbReference>
<feature type="binding site" evidence="6">
    <location>
        <position position="179"/>
    </location>
    <ligand>
        <name>substrate</name>
    </ligand>
</feature>
<feature type="binding site" evidence="6">
    <location>
        <position position="205"/>
    </location>
    <ligand>
        <name>a divalent metal cation</name>
        <dbReference type="ChEBI" id="CHEBI:60240"/>
        <label>2</label>
        <note>catalytic</note>
    </ligand>
</feature>
<dbReference type="SUPFAM" id="SSF55920">
    <property type="entry name" value="Creatinase/aminopeptidase"/>
    <property type="match status" value="1"/>
</dbReference>
<feature type="binding site" evidence="6">
    <location>
        <position position="109"/>
    </location>
    <ligand>
        <name>a divalent metal cation</name>
        <dbReference type="ChEBI" id="CHEBI:60240"/>
        <label>2</label>
        <note>catalytic</note>
    </ligand>
</feature>
<dbReference type="EMBL" id="MNYY01000014">
    <property type="protein sequence ID" value="OIP74813.1"/>
    <property type="molecule type" value="Genomic_DNA"/>
</dbReference>
<gene>
    <name evidence="6 10" type="primary">map</name>
    <name evidence="9" type="ORF">AUK42_00690</name>
    <name evidence="10" type="ORF">CO097_06835</name>
</gene>
<dbReference type="GO" id="GO:0070006">
    <property type="term" value="F:metalloaminopeptidase activity"/>
    <property type="evidence" value="ECO:0007669"/>
    <property type="project" value="UniProtKB-UniRule"/>
</dbReference>
<comment type="catalytic activity">
    <reaction evidence="6 7">
        <text>Release of N-terminal amino acids, preferentially methionine, from peptides and arylamides.</text>
        <dbReference type="EC" id="3.4.11.18"/>
    </reaction>
</comment>
<evidence type="ECO:0000313" key="11">
    <source>
        <dbReference type="Proteomes" id="UP000182763"/>
    </source>
</evidence>
<dbReference type="Pfam" id="PF00557">
    <property type="entry name" value="Peptidase_M24"/>
    <property type="match status" value="1"/>
</dbReference>
<dbReference type="PROSITE" id="PS00680">
    <property type="entry name" value="MAP_1"/>
    <property type="match status" value="1"/>
</dbReference>
<dbReference type="InterPro" id="IPR036005">
    <property type="entry name" value="Creatinase/aminopeptidase-like"/>
</dbReference>
<sequence length="252" mass="27835">MVILKSLEEINYIRKSCKLAASTLNKLLENTKEGITTLELDKIAEDYIVKHGAKPAFKGYGTGKNKFQHSICVSINEEVVHGIPGKRRLREGDIVSIDIGTNLKGYYGDTAATVPVGKIDSREQKLLEVTKKSLFAGIEKAIIGNRLGDISFAIQKTVENFNFSVVREYVGHGVGCYLHEEPQIPNYGVPHTGLMLEEGMVLALEPMVNMGDYKTRLCNNGWTVVTEDGRRSAHFEHSIAITADGNEILTIL</sequence>
<dbReference type="NCBIfam" id="TIGR00500">
    <property type="entry name" value="met_pdase_I"/>
    <property type="match status" value="1"/>
</dbReference>
<dbReference type="STRING" id="1805029.AUK42_00690"/>
<comment type="caution">
    <text evidence="9">The sequence shown here is derived from an EMBL/GenBank/DDBJ whole genome shotgun (WGS) entry which is preliminary data.</text>
</comment>
<accession>A0A2M8CA15</accession>
<dbReference type="Proteomes" id="UP000182763">
    <property type="component" value="Unassembled WGS sequence"/>
</dbReference>
<dbReference type="AlphaFoldDB" id="A0A1J5GPN5"/>
<dbReference type="InterPro" id="IPR001714">
    <property type="entry name" value="Pept_M24_MAP"/>
</dbReference>
<feature type="binding site" evidence="6">
    <location>
        <position position="172"/>
    </location>
    <ligand>
        <name>a divalent metal cation</name>
        <dbReference type="ChEBI" id="CHEBI:60240"/>
        <label>2</label>
        <note>catalytic</note>
    </ligand>
</feature>
<dbReference type="CDD" id="cd01086">
    <property type="entry name" value="MetAP1"/>
    <property type="match status" value="1"/>
</dbReference>
<evidence type="ECO:0000256" key="7">
    <source>
        <dbReference type="RuleBase" id="RU003653"/>
    </source>
</evidence>
<feature type="binding site" evidence="6">
    <location>
        <position position="236"/>
    </location>
    <ligand>
        <name>a divalent metal cation</name>
        <dbReference type="ChEBI" id="CHEBI:60240"/>
        <label>2</label>
        <note>catalytic</note>
    </ligand>
</feature>
<dbReference type="Proteomes" id="UP000228560">
    <property type="component" value="Unassembled WGS sequence"/>
</dbReference>
<feature type="domain" description="Peptidase M24" evidence="8">
    <location>
        <begin position="12"/>
        <end position="243"/>
    </location>
</feature>
<feature type="binding site" evidence="6">
    <location>
        <position position="81"/>
    </location>
    <ligand>
        <name>substrate</name>
    </ligand>
</feature>
<dbReference type="InterPro" id="IPR000994">
    <property type="entry name" value="Pept_M24"/>
</dbReference>
<accession>A0A1J5GPN5</accession>
<evidence type="ECO:0000256" key="2">
    <source>
        <dbReference type="ARBA" id="ARBA00022438"/>
    </source>
</evidence>
<dbReference type="Gene3D" id="3.90.230.10">
    <property type="entry name" value="Creatinase/methionine aminopeptidase superfamily"/>
    <property type="match status" value="1"/>
</dbReference>
<keyword evidence="5 6" id="KW-0378">Hydrolase</keyword>
<protein>
    <recommendedName>
        <fullName evidence="6 7">Methionine aminopeptidase</fullName>
        <shortName evidence="6">MAP</shortName>
        <shortName evidence="6">MetAP</shortName>
        <ecNumber evidence="6 7">3.4.11.18</ecNumber>
    </recommendedName>
    <alternativeName>
        <fullName evidence="6">Peptidase M</fullName>
    </alternativeName>
</protein>
<comment type="cofactor">
    <cofactor evidence="6">
        <name>Co(2+)</name>
        <dbReference type="ChEBI" id="CHEBI:48828"/>
    </cofactor>
    <cofactor evidence="6">
        <name>Zn(2+)</name>
        <dbReference type="ChEBI" id="CHEBI:29105"/>
    </cofactor>
    <cofactor evidence="6">
        <name>Mn(2+)</name>
        <dbReference type="ChEBI" id="CHEBI:29035"/>
    </cofactor>
    <cofactor evidence="6">
        <name>Fe(2+)</name>
        <dbReference type="ChEBI" id="CHEBI:29033"/>
    </cofactor>
    <text evidence="6">Binds 2 divalent metal cations per subunit. Has a high-affinity and a low affinity metal-binding site. The true nature of the physiological cofactor is under debate. The enzyme is active with cobalt, zinc, manganese or divalent iron ions. Most likely, methionine aminopeptidases function as mononuclear Fe(2+)-metalloproteases under physiological conditions, and the catalytically relevant metal-binding site has been assigned to the histidine-containing high-affinity site.</text>
</comment>
<keyword evidence="2 6" id="KW-0031">Aminopeptidase</keyword>
<dbReference type="EMBL" id="PFTV01000171">
    <property type="protein sequence ID" value="PJB55896.1"/>
    <property type="molecule type" value="Genomic_DNA"/>
</dbReference>
<dbReference type="HAMAP" id="MF_01974">
    <property type="entry name" value="MetAP_1"/>
    <property type="match status" value="1"/>
</dbReference>
<evidence type="ECO:0000313" key="12">
    <source>
        <dbReference type="Proteomes" id="UP000228560"/>
    </source>
</evidence>
<comment type="function">
    <text evidence="1 6">Removes the N-terminal methionine from nascent proteins. The N-terminal methionine is often cleaved when the second residue in the primary sequence is small and uncharged (Met-Ala-, Cys, Gly, Pro, Ser, Thr, or Val). Requires deformylation of the N(alpha)-formylated initiator methionine before it can be hydrolyzed.</text>
</comment>
<feature type="binding site" evidence="6">
    <location>
        <position position="98"/>
    </location>
    <ligand>
        <name>a divalent metal cation</name>
        <dbReference type="ChEBI" id="CHEBI:60240"/>
        <label>1</label>
    </ligand>
</feature>
<dbReference type="InterPro" id="IPR002467">
    <property type="entry name" value="Pept_M24A_MAP1"/>
</dbReference>
<dbReference type="PANTHER" id="PTHR43330">
    <property type="entry name" value="METHIONINE AMINOPEPTIDASE"/>
    <property type="match status" value="1"/>
</dbReference>
<keyword evidence="3 6" id="KW-0645">Protease</keyword>
<evidence type="ECO:0000313" key="9">
    <source>
        <dbReference type="EMBL" id="OIP74813.1"/>
    </source>
</evidence>
<dbReference type="GO" id="GO:0006508">
    <property type="term" value="P:proteolysis"/>
    <property type="evidence" value="ECO:0007669"/>
    <property type="project" value="UniProtKB-KW"/>
</dbReference>
<feature type="binding site" evidence="6">
    <location>
        <position position="236"/>
    </location>
    <ligand>
        <name>a divalent metal cation</name>
        <dbReference type="ChEBI" id="CHEBI:60240"/>
        <label>1</label>
    </ligand>
</feature>
<organism evidence="9 11">
    <name type="scientific">Candidatus Infernicultor aquiphilus</name>
    <dbReference type="NCBI Taxonomy" id="1805029"/>
    <lineage>
        <taxon>Bacteria</taxon>
        <taxon>Pseudomonadati</taxon>
        <taxon>Atribacterota</taxon>
        <taxon>Candidatus Phoenicimicrobiia</taxon>
        <taxon>Candidatus Pheonicimicrobiales</taxon>
        <taxon>Candidatus Phoenicimicrobiaceae</taxon>
        <taxon>Candidatus Infernicultor</taxon>
    </lineage>
</organism>
<comment type="subunit">
    <text evidence="6">Monomer.</text>
</comment>
<dbReference type="EC" id="3.4.11.18" evidence="6 7"/>
<evidence type="ECO:0000256" key="5">
    <source>
        <dbReference type="ARBA" id="ARBA00022801"/>
    </source>
</evidence>
<feature type="binding site" evidence="6">
    <location>
        <position position="109"/>
    </location>
    <ligand>
        <name>a divalent metal cation</name>
        <dbReference type="ChEBI" id="CHEBI:60240"/>
        <label>1</label>
    </ligand>
</feature>
<keyword evidence="4 6" id="KW-0479">Metal-binding</keyword>
<evidence type="ECO:0000313" key="10">
    <source>
        <dbReference type="EMBL" id="PJB55896.1"/>
    </source>
</evidence>
<reference evidence="10 12" key="2">
    <citation type="submission" date="2017-09" db="EMBL/GenBank/DDBJ databases">
        <title>Depth-based differentiation of microbial function through sediment-hosted aquifers and enrichment of novel symbionts in the deep terrestrial subsurface.</title>
        <authorList>
            <person name="Probst A.J."/>
            <person name="Ladd B."/>
            <person name="Jarett J.K."/>
            <person name="Geller-Mcgrath D.E."/>
            <person name="Sieber C.M."/>
            <person name="Emerson J.B."/>
            <person name="Anantharaman K."/>
            <person name="Thomas B.C."/>
            <person name="Malmstrom R."/>
            <person name="Stieglmeier M."/>
            <person name="Klingl A."/>
            <person name="Woyke T."/>
            <person name="Ryan C.M."/>
            <person name="Banfield J.F."/>
        </authorList>
    </citation>
    <scope>NUCLEOTIDE SEQUENCE [LARGE SCALE GENOMIC DNA]</scope>
    <source>
        <strain evidence="10">CG_4_9_14_3_um_filter_33_16</strain>
    </source>
</reference>
<evidence type="ECO:0000259" key="8">
    <source>
        <dbReference type="Pfam" id="PF00557"/>
    </source>
</evidence>
<reference evidence="9 11" key="1">
    <citation type="journal article" date="2016" name="Environ. Microbiol.">
        <title>Genomic resolution of a cold subsurface aquifer community provides metabolic insights for novel microbes adapted to high CO concentrations.</title>
        <authorList>
            <person name="Probst A.J."/>
            <person name="Castelle C.J."/>
            <person name="Singh A."/>
            <person name="Brown C.T."/>
            <person name="Anantharaman K."/>
            <person name="Sharon I."/>
            <person name="Hug L.A."/>
            <person name="Burstein D."/>
            <person name="Emerson J.B."/>
            <person name="Thomas B.C."/>
            <person name="Banfield J.F."/>
        </authorList>
    </citation>
    <scope>NUCLEOTIDE SEQUENCE [LARGE SCALE GENOMIC DNA]</scope>
    <source>
        <strain evidence="9">CG2_30_33_13</strain>
    </source>
</reference>
<dbReference type="GO" id="GO:0046872">
    <property type="term" value="F:metal ion binding"/>
    <property type="evidence" value="ECO:0007669"/>
    <property type="project" value="UniProtKB-UniRule"/>
</dbReference>
<dbReference type="GO" id="GO:0005829">
    <property type="term" value="C:cytosol"/>
    <property type="evidence" value="ECO:0007669"/>
    <property type="project" value="TreeGrafter"/>
</dbReference>
<proteinExistence type="inferred from homology"/>
<name>A0A1J5GPN5_9BACT</name>
<comment type="similarity">
    <text evidence="6">Belongs to the peptidase M24A family. Methionine aminopeptidase type 1 subfamily.</text>
</comment>